<evidence type="ECO:0000256" key="3">
    <source>
        <dbReference type="ARBA" id="ARBA00023242"/>
    </source>
</evidence>
<dbReference type="GO" id="GO:0005634">
    <property type="term" value="C:nucleus"/>
    <property type="evidence" value="ECO:0007669"/>
    <property type="project" value="UniProtKB-SubCell"/>
</dbReference>
<dbReference type="Pfam" id="PF05225">
    <property type="entry name" value="HTH_psq"/>
    <property type="match status" value="1"/>
</dbReference>
<accession>A0A3L6N4X5</accession>
<dbReference type="PANTHER" id="PTHR19303:SF62">
    <property type="entry name" value="HTH CENPB-TYPE DOMAIN-CONTAINING PROTEIN-RELATED"/>
    <property type="match status" value="1"/>
</dbReference>
<dbReference type="AlphaFoldDB" id="A0A3L6N4X5"/>
<comment type="subcellular location">
    <subcellularLocation>
        <location evidence="1">Nucleus</location>
    </subcellularLocation>
</comment>
<dbReference type="Proteomes" id="UP000270866">
    <property type="component" value="Chromosome 11"/>
</dbReference>
<dbReference type="InterPro" id="IPR007889">
    <property type="entry name" value="HTH_Psq"/>
</dbReference>
<evidence type="ECO:0000259" key="4">
    <source>
        <dbReference type="PROSITE" id="PS51253"/>
    </source>
</evidence>
<protein>
    <recommendedName>
        <fullName evidence="4">HTH CENPB-type domain-containing protein</fullName>
    </recommendedName>
</protein>
<dbReference type="InterPro" id="IPR004875">
    <property type="entry name" value="DDE_SF_endonuclease_dom"/>
</dbReference>
<reference evidence="5 6" key="1">
    <citation type="journal article" date="2018" name="Sci. Rep.">
        <title>Characterisation of pathogen-specific regions and novel effector candidates in Fusarium oxysporum f. sp. cepae.</title>
        <authorList>
            <person name="Armitage A.D."/>
            <person name="Taylor A."/>
            <person name="Sobczyk M.K."/>
            <person name="Baxter L."/>
            <person name="Greenfield B.P."/>
            <person name="Bates H.J."/>
            <person name="Wilson F."/>
            <person name="Jackson A.C."/>
            <person name="Ott S."/>
            <person name="Harrison R.J."/>
            <person name="Clarkson J.P."/>
        </authorList>
    </citation>
    <scope>NUCLEOTIDE SEQUENCE [LARGE SCALE GENOMIC DNA]</scope>
    <source>
        <strain evidence="5 6">FoC_Fus2</strain>
    </source>
</reference>
<comment type="caution">
    <text evidence="5">The sequence shown here is derived from an EMBL/GenBank/DDBJ whole genome shotgun (WGS) entry which is preliminary data.</text>
</comment>
<dbReference type="InterPro" id="IPR006600">
    <property type="entry name" value="HTH_CenpB_DNA-bd_dom"/>
</dbReference>
<dbReference type="Pfam" id="PF03221">
    <property type="entry name" value="HTH_Tnp_Tc5"/>
    <property type="match status" value="1"/>
</dbReference>
<evidence type="ECO:0000256" key="1">
    <source>
        <dbReference type="ARBA" id="ARBA00004123"/>
    </source>
</evidence>
<evidence type="ECO:0000313" key="6">
    <source>
        <dbReference type="Proteomes" id="UP000270866"/>
    </source>
</evidence>
<dbReference type="PROSITE" id="PS51253">
    <property type="entry name" value="HTH_CENPB"/>
    <property type="match status" value="1"/>
</dbReference>
<dbReference type="GO" id="GO:0003677">
    <property type="term" value="F:DNA binding"/>
    <property type="evidence" value="ECO:0007669"/>
    <property type="project" value="UniProtKB-KW"/>
</dbReference>
<feature type="domain" description="HTH CENPB-type" evidence="4">
    <location>
        <begin position="51"/>
        <end position="120"/>
    </location>
</feature>
<organism evidence="5 6">
    <name type="scientific">Fusarium oxysporum f. sp. cepae</name>
    <dbReference type="NCBI Taxonomy" id="396571"/>
    <lineage>
        <taxon>Eukaryota</taxon>
        <taxon>Fungi</taxon>
        <taxon>Dikarya</taxon>
        <taxon>Ascomycota</taxon>
        <taxon>Pezizomycotina</taxon>
        <taxon>Sordariomycetes</taxon>
        <taxon>Hypocreomycetidae</taxon>
        <taxon>Hypocreales</taxon>
        <taxon>Nectriaceae</taxon>
        <taxon>Fusarium</taxon>
        <taxon>Fusarium oxysporum species complex</taxon>
    </lineage>
</organism>
<proteinExistence type="predicted"/>
<keyword evidence="2" id="KW-0238">DNA-binding</keyword>
<evidence type="ECO:0000313" key="5">
    <source>
        <dbReference type="EMBL" id="RKK11983.1"/>
    </source>
</evidence>
<dbReference type="EMBL" id="MRCU01000009">
    <property type="protein sequence ID" value="RKK11983.1"/>
    <property type="molecule type" value="Genomic_DNA"/>
</dbReference>
<name>A0A3L6N4X5_FUSOX</name>
<dbReference type="InterPro" id="IPR050863">
    <property type="entry name" value="CenT-Element_Derived"/>
</dbReference>
<sequence length="323" mass="36704">MSQPLNEARILLALQALQNNPKLSIRRAAGIYKVGFGVLRNRKNGIQSRSDTIPNSRKLSDLEEQIIVQFLLDLDSRGFPARLRFVEEMANSLLADRDASPIGKRWAHNFIKRQPELKTRLFRRYDYQRAKCEDPTIIRGWFRLVQNTIAKYGIRSDDIWNFDETGFMTGLIMAGMAVTGSEGQGRPKSVQPGNREWITAIAAINAEGQSIPPFIIGSGQYHLANWYRESNLPPDWVIATSQNGWTNNKLGLEWLKHFDQSTTNRSTGPYRLLILDGHESHHSADFERYCEEKKIITLCMPAHASHLLQPLDVGCFAVLKDAL</sequence>
<dbReference type="PANTHER" id="PTHR19303">
    <property type="entry name" value="TRANSPOSON"/>
    <property type="match status" value="1"/>
</dbReference>
<gene>
    <name evidence="5" type="ORF">BFJ65_g13861</name>
</gene>
<keyword evidence="3" id="KW-0539">Nucleus</keyword>
<evidence type="ECO:0000256" key="2">
    <source>
        <dbReference type="ARBA" id="ARBA00023125"/>
    </source>
</evidence>
<dbReference type="Pfam" id="PF03184">
    <property type="entry name" value="DDE_1"/>
    <property type="match status" value="1"/>
</dbReference>